<dbReference type="GO" id="GO:0005886">
    <property type="term" value="C:plasma membrane"/>
    <property type="evidence" value="ECO:0007669"/>
    <property type="project" value="UniProtKB-SubCell"/>
</dbReference>
<keyword evidence="6 9" id="KW-1133">Transmembrane helix</keyword>
<feature type="transmembrane region" description="Helical" evidence="9">
    <location>
        <begin position="214"/>
        <end position="239"/>
    </location>
</feature>
<feature type="transmembrane region" description="Helical" evidence="9">
    <location>
        <begin position="180"/>
        <end position="202"/>
    </location>
</feature>
<feature type="transmembrane region" description="Helical" evidence="9">
    <location>
        <begin position="245"/>
        <end position="261"/>
    </location>
</feature>
<proteinExistence type="inferred from homology"/>
<evidence type="ECO:0000256" key="5">
    <source>
        <dbReference type="ARBA" id="ARBA00022692"/>
    </source>
</evidence>
<reference evidence="11 12" key="1">
    <citation type="submission" date="2020-02" db="EMBL/GenBank/DDBJ databases">
        <title>Characterization of phylogenetic diversity of novel bifidobacterial species isolated in Czech ZOOs.</title>
        <authorList>
            <person name="Lugli G.A."/>
            <person name="Vera N.B."/>
            <person name="Ventura M."/>
        </authorList>
    </citation>
    <scope>NUCLEOTIDE SEQUENCE [LARGE SCALE GENOMIC DNA]</scope>
    <source>
        <strain evidence="11 12">DSM 109960</strain>
    </source>
</reference>
<dbReference type="PANTHER" id="PTHR33451:SF3">
    <property type="entry name" value="MALATE-2H(+)_NA(+)-LACTATE ANTIPORTER"/>
    <property type="match status" value="1"/>
</dbReference>
<comment type="caution">
    <text evidence="11">The sequence shown here is derived from an EMBL/GenBank/DDBJ whole genome shotgun (WGS) entry which is preliminary data.</text>
</comment>
<evidence type="ECO:0000313" key="12">
    <source>
        <dbReference type="Proteomes" id="UP000529710"/>
    </source>
</evidence>
<comment type="similarity">
    <text evidence="8">Belongs to the NhaC Na(+)/H(+) (TC 2.A.35) antiporter family.</text>
</comment>
<dbReference type="Pfam" id="PF03553">
    <property type="entry name" value="Na_H_antiporter"/>
    <property type="match status" value="1"/>
</dbReference>
<dbReference type="PANTHER" id="PTHR33451">
    <property type="entry name" value="MALATE-2H(+)/NA(+)-LACTATE ANTIPORTER"/>
    <property type="match status" value="1"/>
</dbReference>
<keyword evidence="12" id="KW-1185">Reference proteome</keyword>
<evidence type="ECO:0000256" key="1">
    <source>
        <dbReference type="ARBA" id="ARBA00004651"/>
    </source>
</evidence>
<feature type="transmembrane region" description="Helical" evidence="9">
    <location>
        <begin position="92"/>
        <end position="114"/>
    </location>
</feature>
<name>A0A7Y0HV45_9BIFI</name>
<dbReference type="InterPro" id="IPR052180">
    <property type="entry name" value="NhaC_Na-H+_Antiporter"/>
</dbReference>
<gene>
    <name evidence="11" type="ORF">G1C98_0994</name>
</gene>
<evidence type="ECO:0000256" key="9">
    <source>
        <dbReference type="SAM" id="Phobius"/>
    </source>
</evidence>
<dbReference type="EMBL" id="JAAIIF010000008">
    <property type="protein sequence ID" value="NMM96258.1"/>
    <property type="molecule type" value="Genomic_DNA"/>
</dbReference>
<feature type="transmembrane region" description="Helical" evidence="9">
    <location>
        <begin position="6"/>
        <end position="38"/>
    </location>
</feature>
<feature type="transmembrane region" description="Helical" evidence="9">
    <location>
        <begin position="406"/>
        <end position="424"/>
    </location>
</feature>
<evidence type="ECO:0000256" key="8">
    <source>
        <dbReference type="ARBA" id="ARBA00038435"/>
    </source>
</evidence>
<evidence type="ECO:0000256" key="6">
    <source>
        <dbReference type="ARBA" id="ARBA00022989"/>
    </source>
</evidence>
<accession>A0A7Y0HV45</accession>
<evidence type="ECO:0000256" key="7">
    <source>
        <dbReference type="ARBA" id="ARBA00023136"/>
    </source>
</evidence>
<evidence type="ECO:0000256" key="2">
    <source>
        <dbReference type="ARBA" id="ARBA00022448"/>
    </source>
</evidence>
<comment type="subcellular location">
    <subcellularLocation>
        <location evidence="1">Cell membrane</location>
        <topology evidence="1">Multi-pass membrane protein</topology>
    </subcellularLocation>
</comment>
<dbReference type="AlphaFoldDB" id="A0A7Y0HV45"/>
<evidence type="ECO:0000259" key="10">
    <source>
        <dbReference type="Pfam" id="PF03553"/>
    </source>
</evidence>
<keyword evidence="5 9" id="KW-0812">Transmembrane</keyword>
<dbReference type="RefSeq" id="WP_169079866.1">
    <property type="nucleotide sequence ID" value="NZ_JAAIIF010000008.1"/>
</dbReference>
<evidence type="ECO:0000256" key="3">
    <source>
        <dbReference type="ARBA" id="ARBA00022449"/>
    </source>
</evidence>
<feature type="transmembrane region" description="Helical" evidence="9">
    <location>
        <begin position="59"/>
        <end position="80"/>
    </location>
</feature>
<sequence length="446" mass="46826">MPEIITVALFCAALVTCIATGVSIVPALAAGVIIFLVHGRLTGHRWGAMIRKGLATMRAASIIVVTFVLIGMLTTLWRAAGTVPFIVANATALIRPHVVILLTFLLNCLMSLLTGSSFASAATMGVITMTLGTSMQVSPVLLGGAMLSGIYFGDRCSPVSTSAQLVKTLTHTNIFENIRLMLHTAAIPFALTCAAYAALALCTHPSAGSMDVRGLFAGAFNLHWVVILPAAVLVVLAVARVDVRVTMSVSILTALPICILVQHMDWATLGKALVFGFHCTDARVAPLIDGGGLVSMVKVMLIVCISSSYSGIFQETGLLDGVHRVIAALASHVTPFGATLATSLVASAVACNQTLSIMLTSQLCSNVESDRQRKAINLEDTAVVVAPLIPWSIAGAVPLSSVGAPTASILFACFLYLLPLCRLVRALWDRRHGGAEESERHTSVDA</sequence>
<dbReference type="Proteomes" id="UP000529710">
    <property type="component" value="Unassembled WGS sequence"/>
</dbReference>
<protein>
    <submittedName>
        <fullName evidence="11">Sodium:proton antiporter</fullName>
    </submittedName>
</protein>
<keyword evidence="2" id="KW-0813">Transport</keyword>
<keyword evidence="3" id="KW-0050">Antiport</keyword>
<evidence type="ECO:0000256" key="4">
    <source>
        <dbReference type="ARBA" id="ARBA00022475"/>
    </source>
</evidence>
<dbReference type="GO" id="GO:0015297">
    <property type="term" value="F:antiporter activity"/>
    <property type="evidence" value="ECO:0007669"/>
    <property type="project" value="UniProtKB-KW"/>
</dbReference>
<evidence type="ECO:0000313" key="11">
    <source>
        <dbReference type="EMBL" id="NMM96258.1"/>
    </source>
</evidence>
<keyword evidence="7 9" id="KW-0472">Membrane</keyword>
<dbReference type="InterPro" id="IPR018461">
    <property type="entry name" value="Na/H_Antiport_NhaC-like_C"/>
</dbReference>
<keyword evidence="4" id="KW-1003">Cell membrane</keyword>
<organism evidence="11 12">
    <name type="scientific">Bifidobacterium erythrocebi</name>
    <dbReference type="NCBI Taxonomy" id="2675325"/>
    <lineage>
        <taxon>Bacteria</taxon>
        <taxon>Bacillati</taxon>
        <taxon>Actinomycetota</taxon>
        <taxon>Actinomycetes</taxon>
        <taxon>Bifidobacteriales</taxon>
        <taxon>Bifidobacteriaceae</taxon>
        <taxon>Bifidobacterium</taxon>
    </lineage>
</organism>
<feature type="domain" description="Na+/H+ antiporter NhaC-like C-terminal" evidence="10">
    <location>
        <begin position="149"/>
        <end position="419"/>
    </location>
</feature>